<proteinExistence type="predicted"/>
<dbReference type="InterPro" id="IPR013103">
    <property type="entry name" value="RVT_2"/>
</dbReference>
<feature type="compositionally biased region" description="Polar residues" evidence="1">
    <location>
        <begin position="375"/>
        <end position="388"/>
    </location>
</feature>
<evidence type="ECO:0000313" key="4">
    <source>
        <dbReference type="EMBL" id="GEU31982.1"/>
    </source>
</evidence>
<reference evidence="4" key="1">
    <citation type="journal article" date="2019" name="Sci. Rep.">
        <title>Draft genome of Tanacetum cinerariifolium, the natural source of mosquito coil.</title>
        <authorList>
            <person name="Yamashiro T."/>
            <person name="Shiraishi A."/>
            <person name="Satake H."/>
            <person name="Nakayama K."/>
        </authorList>
    </citation>
    <scope>NUCLEOTIDE SEQUENCE</scope>
</reference>
<feature type="compositionally biased region" description="Polar residues" evidence="1">
    <location>
        <begin position="51"/>
        <end position="68"/>
    </location>
</feature>
<evidence type="ECO:0000259" key="2">
    <source>
        <dbReference type="Pfam" id="PF07727"/>
    </source>
</evidence>
<evidence type="ECO:0000256" key="1">
    <source>
        <dbReference type="SAM" id="MobiDB-lite"/>
    </source>
</evidence>
<sequence>MKEKCDACIFVGYATQSKGYIVYNKRIRLIVKTIHVNFDELKEMASDHDNSGLTPQRQQASNHNSSEPETQDHNNETLRNQGVSKSSALSYIQQRDTLPQLTVQPTSEPLTLTTNVNAEENYIQADDAQFDAYEFINLFVTSVIEAVDSSLCQVDTSNMHDGCEKAFINNPLKEEVFVSQPDGFVDPDHPEKVYRLRKTLYGLKQALRAWKYKLFKFLVSKDFTKGILKEHSLDEYDNIGTPMATSPKLDAHLSGTPVDQTKYRSMIGSLMYLIASKQDLVHASRFSCYQAMPTEKHLKEVKQIFRSWLESFVIVIHFVEYLAHYLLKVPVAPVVGAAAVSLPVGVLELDTHSSLEADPSESSLPPVSIAPTRSRVASRSSSPTTSTLKIPIAPIPPASSAVVAPSIDIISHVDAPPRIHHSSSGDSTSGHSLSRHTPPVTIIAESSTPSRFVYPPLARTSWYSEAYRHWRSAPLSTMYSSTTCESSAGDSSSESSVGPYRKRCRFRGSISPEDSVEEDIDTDVLADIKLDATADEVAADIDVEVEVDACIDMEVDVWVDVEDEVKGEVDSSDRGTMEVGLDVVARIDIPDENIETGHRELEARSLIAGGERASLLDQVASLERSNVRLRGTLMMESARADRFRRRMGFMESKLRQIQRFRYYDRMRFRILETFATRRLDFRP</sequence>
<protein>
    <submittedName>
        <fullName evidence="4">Uncharacterized protein</fullName>
    </submittedName>
</protein>
<feature type="compositionally biased region" description="Low complexity" evidence="1">
    <location>
        <begin position="422"/>
        <end position="432"/>
    </location>
</feature>
<dbReference type="Pfam" id="PF07727">
    <property type="entry name" value="RVT_2"/>
    <property type="match status" value="1"/>
</dbReference>
<dbReference type="EMBL" id="BKCJ010000306">
    <property type="protein sequence ID" value="GEU31982.1"/>
    <property type="molecule type" value="Genomic_DNA"/>
</dbReference>
<name>A0A6L2J5H9_TANCI</name>
<evidence type="ECO:0000259" key="3">
    <source>
        <dbReference type="Pfam" id="PF25597"/>
    </source>
</evidence>
<feature type="domain" description="Reverse transcriptase Ty1/copia-type" evidence="2">
    <location>
        <begin position="162"/>
        <end position="225"/>
    </location>
</feature>
<gene>
    <name evidence="4" type="ORF">Tci_003960</name>
</gene>
<accession>A0A6L2J5H9</accession>
<dbReference type="Pfam" id="PF25597">
    <property type="entry name" value="SH3_retrovirus"/>
    <property type="match status" value="1"/>
</dbReference>
<dbReference type="InterPro" id="IPR057670">
    <property type="entry name" value="SH3_retrovirus"/>
</dbReference>
<feature type="region of interest" description="Disordered" evidence="1">
    <location>
        <begin position="415"/>
        <end position="436"/>
    </location>
</feature>
<feature type="domain" description="Retroviral polymerase SH3-like" evidence="3">
    <location>
        <begin position="3"/>
        <end position="45"/>
    </location>
</feature>
<feature type="region of interest" description="Disordered" evidence="1">
    <location>
        <begin position="355"/>
        <end position="389"/>
    </location>
</feature>
<comment type="caution">
    <text evidence="4">The sequence shown here is derived from an EMBL/GenBank/DDBJ whole genome shotgun (WGS) entry which is preliminary data.</text>
</comment>
<dbReference type="AlphaFoldDB" id="A0A6L2J5H9"/>
<feature type="region of interest" description="Disordered" evidence="1">
    <location>
        <begin position="46"/>
        <end position="82"/>
    </location>
</feature>
<organism evidence="4">
    <name type="scientific">Tanacetum cinerariifolium</name>
    <name type="common">Dalmatian daisy</name>
    <name type="synonym">Chrysanthemum cinerariifolium</name>
    <dbReference type="NCBI Taxonomy" id="118510"/>
    <lineage>
        <taxon>Eukaryota</taxon>
        <taxon>Viridiplantae</taxon>
        <taxon>Streptophyta</taxon>
        <taxon>Embryophyta</taxon>
        <taxon>Tracheophyta</taxon>
        <taxon>Spermatophyta</taxon>
        <taxon>Magnoliopsida</taxon>
        <taxon>eudicotyledons</taxon>
        <taxon>Gunneridae</taxon>
        <taxon>Pentapetalae</taxon>
        <taxon>asterids</taxon>
        <taxon>campanulids</taxon>
        <taxon>Asterales</taxon>
        <taxon>Asteraceae</taxon>
        <taxon>Asteroideae</taxon>
        <taxon>Anthemideae</taxon>
        <taxon>Anthemidinae</taxon>
        <taxon>Tanacetum</taxon>
    </lineage>
</organism>